<evidence type="ECO:0000256" key="2">
    <source>
        <dbReference type="ARBA" id="ARBA00022801"/>
    </source>
</evidence>
<name>A0A7S0ZV72_NOCSC</name>
<accession>A0A7S0ZV72</accession>
<evidence type="ECO:0000256" key="1">
    <source>
        <dbReference type="ARBA" id="ARBA00022723"/>
    </source>
</evidence>
<dbReference type="EC" id="3.1.3.16" evidence="4"/>
<evidence type="ECO:0000256" key="3">
    <source>
        <dbReference type="ARBA" id="ARBA00023211"/>
    </source>
</evidence>
<evidence type="ECO:0000256" key="5">
    <source>
        <dbReference type="SAM" id="MobiDB-lite"/>
    </source>
</evidence>
<keyword evidence="2 4" id="KW-0378">Hydrolase</keyword>
<feature type="compositionally biased region" description="Basic and acidic residues" evidence="5">
    <location>
        <begin position="323"/>
        <end position="333"/>
    </location>
</feature>
<dbReference type="InterPro" id="IPR029052">
    <property type="entry name" value="Metallo-depent_PP-like"/>
</dbReference>
<feature type="region of interest" description="Disordered" evidence="5">
    <location>
        <begin position="289"/>
        <end position="333"/>
    </location>
</feature>
<evidence type="ECO:0000313" key="7">
    <source>
        <dbReference type="EMBL" id="CAD8833663.1"/>
    </source>
</evidence>
<dbReference type="PANTHER" id="PTHR45619">
    <property type="entry name" value="SERINE/THREONINE-PROTEIN PHOSPHATASE PP2A-RELATED"/>
    <property type="match status" value="1"/>
</dbReference>
<dbReference type="InterPro" id="IPR004843">
    <property type="entry name" value="Calcineurin-like_PHP"/>
</dbReference>
<reference evidence="7" key="1">
    <citation type="submission" date="2021-01" db="EMBL/GenBank/DDBJ databases">
        <authorList>
            <person name="Corre E."/>
            <person name="Pelletier E."/>
            <person name="Niang G."/>
            <person name="Scheremetjew M."/>
            <person name="Finn R."/>
            <person name="Kale V."/>
            <person name="Holt S."/>
            <person name="Cochrane G."/>
            <person name="Meng A."/>
            <person name="Brown T."/>
            <person name="Cohen L."/>
        </authorList>
    </citation>
    <scope>NUCLEOTIDE SEQUENCE</scope>
</reference>
<keyword evidence="1" id="KW-0479">Metal-binding</keyword>
<dbReference type="GO" id="GO:0046872">
    <property type="term" value="F:metal ion binding"/>
    <property type="evidence" value="ECO:0007669"/>
    <property type="project" value="UniProtKB-KW"/>
</dbReference>
<feature type="compositionally biased region" description="Low complexity" evidence="5">
    <location>
        <begin position="297"/>
        <end position="312"/>
    </location>
</feature>
<dbReference type="PROSITE" id="PS00125">
    <property type="entry name" value="SER_THR_PHOSPHATASE"/>
    <property type="match status" value="1"/>
</dbReference>
<evidence type="ECO:0000259" key="6">
    <source>
        <dbReference type="PROSITE" id="PS00125"/>
    </source>
</evidence>
<dbReference type="InterPro" id="IPR006186">
    <property type="entry name" value="Ser/Thr-sp_prot-phosphatase"/>
</dbReference>
<protein>
    <recommendedName>
        <fullName evidence="4">Serine/threonine-protein phosphatase</fullName>
        <ecNumber evidence="4">3.1.3.16</ecNumber>
    </recommendedName>
</protein>
<comment type="catalytic activity">
    <reaction evidence="4">
        <text>O-phospho-L-threonyl-[protein] + H2O = L-threonyl-[protein] + phosphate</text>
        <dbReference type="Rhea" id="RHEA:47004"/>
        <dbReference type="Rhea" id="RHEA-COMP:11060"/>
        <dbReference type="Rhea" id="RHEA-COMP:11605"/>
        <dbReference type="ChEBI" id="CHEBI:15377"/>
        <dbReference type="ChEBI" id="CHEBI:30013"/>
        <dbReference type="ChEBI" id="CHEBI:43474"/>
        <dbReference type="ChEBI" id="CHEBI:61977"/>
        <dbReference type="EC" id="3.1.3.16"/>
    </reaction>
</comment>
<proteinExistence type="inferred from homology"/>
<dbReference type="EMBL" id="HBFQ01011423">
    <property type="protein sequence ID" value="CAD8833663.1"/>
    <property type="molecule type" value="Transcribed_RNA"/>
</dbReference>
<dbReference type="Pfam" id="PF00149">
    <property type="entry name" value="Metallophos"/>
    <property type="match status" value="1"/>
</dbReference>
<dbReference type="InterPro" id="IPR047129">
    <property type="entry name" value="PPA2-like"/>
</dbReference>
<organism evidence="7">
    <name type="scientific">Noctiluca scintillans</name>
    <name type="common">Sea sparkle</name>
    <name type="synonym">Red tide dinoflagellate</name>
    <dbReference type="NCBI Taxonomy" id="2966"/>
    <lineage>
        <taxon>Eukaryota</taxon>
        <taxon>Sar</taxon>
        <taxon>Alveolata</taxon>
        <taxon>Dinophyceae</taxon>
        <taxon>Noctilucales</taxon>
        <taxon>Noctilucaceae</taxon>
        <taxon>Noctiluca</taxon>
    </lineage>
</organism>
<comment type="similarity">
    <text evidence="4">Belongs to the PPP phosphatase family.</text>
</comment>
<dbReference type="CDD" id="cd07415">
    <property type="entry name" value="MPP_PP2A_PP4_PP6"/>
    <property type="match status" value="1"/>
</dbReference>
<dbReference type="SUPFAM" id="SSF56300">
    <property type="entry name" value="Metallo-dependent phosphatases"/>
    <property type="match status" value="1"/>
</dbReference>
<dbReference type="Gene3D" id="3.60.21.10">
    <property type="match status" value="1"/>
</dbReference>
<evidence type="ECO:0000256" key="4">
    <source>
        <dbReference type="RuleBase" id="RU004273"/>
    </source>
</evidence>
<dbReference type="GO" id="GO:0004722">
    <property type="term" value="F:protein serine/threonine phosphatase activity"/>
    <property type="evidence" value="ECO:0007669"/>
    <property type="project" value="UniProtKB-EC"/>
</dbReference>
<dbReference type="PRINTS" id="PR00114">
    <property type="entry name" value="STPHPHTASE"/>
</dbReference>
<dbReference type="SMART" id="SM00156">
    <property type="entry name" value="PP2Ac"/>
    <property type="match status" value="1"/>
</dbReference>
<feature type="domain" description="Serine/threonine specific protein phosphatases" evidence="6">
    <location>
        <begin position="109"/>
        <end position="114"/>
    </location>
</feature>
<gene>
    <name evidence="7" type="ORF">NSCI0253_LOCUS8011</name>
</gene>
<keyword evidence="3" id="KW-0464">Manganese</keyword>
<dbReference type="AlphaFoldDB" id="A0A7S0ZV72"/>
<sequence>MPFDVDATIEKALKCELLDPWATKSLCERLKLVLIRECNVKPVPIPVTVVGDIHGQVFDLLELFKIGGHVPHTNYLFLGDYVDRGPFSIETITLLACLKLRHPERITILRGNHESRQITQVYGFYAECFRKFGSAVVWQYFTDLFDYLPIAALVGASLLAVHGGLSPSIHHLDQIRILDRFQEIPHDGPLADLMWSDPDSEKTGFVISPRGAGYVFGYDVVRKFLHLNDLVHIVRAHQLCMCGYQVLFDDSLSTVWSAPNYCYRFGNTASILEISEDLSRFFNVFGPAPESDRQRPGAEASAATAGPASAPPNRTAPSVAVQENDRRDDRYFT</sequence>